<sequence length="66" mass="6851">MLDHSLSAEQIDVLLNAAIAAPSMHNTQPWRFGVSGRVMTDQTASQAQSRSTSAIGRRGVGGTGGP</sequence>
<evidence type="ECO:0000259" key="2">
    <source>
        <dbReference type="Pfam" id="PF00881"/>
    </source>
</evidence>
<keyword evidence="4" id="KW-1185">Reference proteome</keyword>
<evidence type="ECO:0000256" key="1">
    <source>
        <dbReference type="SAM" id="MobiDB-lite"/>
    </source>
</evidence>
<reference evidence="3 4" key="1">
    <citation type="journal article" date="2015" name="Stand. Genomic Sci.">
        <title>Genomic Encyclopedia of Bacterial and Archaeal Type Strains, Phase III: the genomes of soil and plant-associated and newly described type strains.</title>
        <authorList>
            <person name="Whitman W.B."/>
            <person name="Woyke T."/>
            <person name="Klenk H.P."/>
            <person name="Zhou Y."/>
            <person name="Lilburn T.G."/>
            <person name="Beck B.J."/>
            <person name="De Vos P."/>
            <person name="Vandamme P."/>
            <person name="Eisen J.A."/>
            <person name="Garrity G."/>
            <person name="Hugenholtz P."/>
            <person name="Kyrpides N.C."/>
        </authorList>
    </citation>
    <scope>NUCLEOTIDE SEQUENCE [LARGE SCALE GENOMIC DNA]</scope>
    <source>
        <strain evidence="3 4">VKM Ac-2572</strain>
    </source>
</reference>
<dbReference type="InterPro" id="IPR029479">
    <property type="entry name" value="Nitroreductase"/>
</dbReference>
<dbReference type="AlphaFoldDB" id="A0A4V2RYI0"/>
<dbReference type="OrthoDB" id="8156917at2"/>
<name>A0A4V2RYI0_9ACTN</name>
<dbReference type="Gene3D" id="3.40.109.10">
    <property type="entry name" value="NADH Oxidase"/>
    <property type="match status" value="1"/>
</dbReference>
<dbReference type="InterPro" id="IPR000415">
    <property type="entry name" value="Nitroreductase-like"/>
</dbReference>
<protein>
    <submittedName>
        <fullName evidence="3">Nitroreductase family protein</fullName>
    </submittedName>
</protein>
<feature type="region of interest" description="Disordered" evidence="1">
    <location>
        <begin position="39"/>
        <end position="66"/>
    </location>
</feature>
<comment type="caution">
    <text evidence="3">The sequence shown here is derived from an EMBL/GenBank/DDBJ whole genome shotgun (WGS) entry which is preliminary data.</text>
</comment>
<dbReference type="RefSeq" id="WP_132212925.1">
    <property type="nucleotide sequence ID" value="NZ_SLWN01000012.1"/>
</dbReference>
<dbReference type="GO" id="GO:0016491">
    <property type="term" value="F:oxidoreductase activity"/>
    <property type="evidence" value="ECO:0007669"/>
    <property type="project" value="InterPro"/>
</dbReference>
<proteinExistence type="predicted"/>
<evidence type="ECO:0000313" key="3">
    <source>
        <dbReference type="EMBL" id="TCO20400.1"/>
    </source>
</evidence>
<dbReference type="Proteomes" id="UP000294508">
    <property type="component" value="Unassembled WGS sequence"/>
</dbReference>
<feature type="compositionally biased region" description="Low complexity" evidence="1">
    <location>
        <begin position="40"/>
        <end position="57"/>
    </location>
</feature>
<dbReference type="Pfam" id="PF00881">
    <property type="entry name" value="Nitroreductase"/>
    <property type="match status" value="1"/>
</dbReference>
<dbReference type="EMBL" id="SLWN01000012">
    <property type="protein sequence ID" value="TCO20400.1"/>
    <property type="molecule type" value="Genomic_DNA"/>
</dbReference>
<evidence type="ECO:0000313" key="4">
    <source>
        <dbReference type="Proteomes" id="UP000294508"/>
    </source>
</evidence>
<accession>A0A4V2RYI0</accession>
<dbReference type="SUPFAM" id="SSF55469">
    <property type="entry name" value="FMN-dependent nitroreductase-like"/>
    <property type="match status" value="1"/>
</dbReference>
<gene>
    <name evidence="3" type="ORF">EV652_112146</name>
</gene>
<feature type="domain" description="Nitroreductase" evidence="2">
    <location>
        <begin position="5"/>
        <end position="35"/>
    </location>
</feature>
<organism evidence="3 4">
    <name type="scientific">Kribbella steppae</name>
    <dbReference type="NCBI Taxonomy" id="2512223"/>
    <lineage>
        <taxon>Bacteria</taxon>
        <taxon>Bacillati</taxon>
        <taxon>Actinomycetota</taxon>
        <taxon>Actinomycetes</taxon>
        <taxon>Propionibacteriales</taxon>
        <taxon>Kribbellaceae</taxon>
        <taxon>Kribbella</taxon>
    </lineage>
</organism>